<feature type="signal peptide" evidence="2">
    <location>
        <begin position="1"/>
        <end position="24"/>
    </location>
</feature>
<feature type="compositionally biased region" description="Basic and acidic residues" evidence="1">
    <location>
        <begin position="126"/>
        <end position="139"/>
    </location>
</feature>
<name>A0A699IF38_TANCI</name>
<keyword evidence="2" id="KW-0732">Signal</keyword>
<feature type="chain" id="PRO_5025435093" evidence="2">
    <location>
        <begin position="25"/>
        <end position="139"/>
    </location>
</feature>
<feature type="non-terminal residue" evidence="3">
    <location>
        <position position="139"/>
    </location>
</feature>
<gene>
    <name evidence="3" type="ORF">Tci_514221</name>
</gene>
<protein>
    <submittedName>
        <fullName evidence="3">Uncharacterized protein</fullName>
    </submittedName>
</protein>
<reference evidence="3" key="1">
    <citation type="journal article" date="2019" name="Sci. Rep.">
        <title>Draft genome of Tanacetum cinerariifolium, the natural source of mosquito coil.</title>
        <authorList>
            <person name="Yamashiro T."/>
            <person name="Shiraishi A."/>
            <person name="Satake H."/>
            <person name="Nakayama K."/>
        </authorList>
    </citation>
    <scope>NUCLEOTIDE SEQUENCE</scope>
</reference>
<dbReference type="AlphaFoldDB" id="A0A699IF38"/>
<evidence type="ECO:0000313" key="3">
    <source>
        <dbReference type="EMBL" id="GEZ42248.1"/>
    </source>
</evidence>
<dbReference type="EMBL" id="BKCJ010277028">
    <property type="protein sequence ID" value="GEZ42248.1"/>
    <property type="molecule type" value="Genomic_DNA"/>
</dbReference>
<comment type="caution">
    <text evidence="3">The sequence shown here is derived from an EMBL/GenBank/DDBJ whole genome shotgun (WGS) entry which is preliminary data.</text>
</comment>
<proteinExistence type="predicted"/>
<organism evidence="3">
    <name type="scientific">Tanacetum cinerariifolium</name>
    <name type="common">Dalmatian daisy</name>
    <name type="synonym">Chrysanthemum cinerariifolium</name>
    <dbReference type="NCBI Taxonomy" id="118510"/>
    <lineage>
        <taxon>Eukaryota</taxon>
        <taxon>Viridiplantae</taxon>
        <taxon>Streptophyta</taxon>
        <taxon>Embryophyta</taxon>
        <taxon>Tracheophyta</taxon>
        <taxon>Spermatophyta</taxon>
        <taxon>Magnoliopsida</taxon>
        <taxon>eudicotyledons</taxon>
        <taxon>Gunneridae</taxon>
        <taxon>Pentapetalae</taxon>
        <taxon>asterids</taxon>
        <taxon>campanulids</taxon>
        <taxon>Asterales</taxon>
        <taxon>Asteraceae</taxon>
        <taxon>Asteroideae</taxon>
        <taxon>Anthemideae</taxon>
        <taxon>Anthemidinae</taxon>
        <taxon>Tanacetum</taxon>
    </lineage>
</organism>
<feature type="region of interest" description="Disordered" evidence="1">
    <location>
        <begin position="107"/>
        <end position="139"/>
    </location>
</feature>
<evidence type="ECO:0000256" key="1">
    <source>
        <dbReference type="SAM" id="MobiDB-lite"/>
    </source>
</evidence>
<accession>A0A699IF38</accession>
<feature type="compositionally biased region" description="Polar residues" evidence="1">
    <location>
        <begin position="111"/>
        <end position="125"/>
    </location>
</feature>
<evidence type="ECO:0000256" key="2">
    <source>
        <dbReference type="SAM" id="SignalP"/>
    </source>
</evidence>
<sequence length="139" mass="15385">MMKIWKVWMVMVILSSFWVVRVDTPLIGGVDLERKVVVDKSNEVMNLNESQVIQQSLVEVRDGMIVGDGLTLAVIPGDSGKPTARLEKAKQACCMYQFKGLQDQREVDGSENVNGDNKILTTKLSNGDKEGSLRSDPSE</sequence>